<dbReference type="Proteomes" id="UP000320672">
    <property type="component" value="Chromosome"/>
</dbReference>
<keyword evidence="2" id="KW-0812">Transmembrane</keyword>
<keyword evidence="4" id="KW-1185">Reference proteome</keyword>
<feature type="region of interest" description="Disordered" evidence="1">
    <location>
        <begin position="1"/>
        <end position="21"/>
    </location>
</feature>
<protein>
    <submittedName>
        <fullName evidence="3">Uncharacterized protein</fullName>
    </submittedName>
</protein>
<dbReference type="EMBL" id="CP036262">
    <property type="protein sequence ID" value="QDS92317.1"/>
    <property type="molecule type" value="Genomic_DNA"/>
</dbReference>
<reference evidence="3 4" key="1">
    <citation type="submission" date="2019-02" db="EMBL/GenBank/DDBJ databases">
        <title>Deep-cultivation of Planctomycetes and their phenomic and genomic characterization uncovers novel biology.</title>
        <authorList>
            <person name="Wiegand S."/>
            <person name="Jogler M."/>
            <person name="Boedeker C."/>
            <person name="Pinto D."/>
            <person name="Vollmers J."/>
            <person name="Rivas-Marin E."/>
            <person name="Kohn T."/>
            <person name="Peeters S.H."/>
            <person name="Heuer A."/>
            <person name="Rast P."/>
            <person name="Oberbeckmann S."/>
            <person name="Bunk B."/>
            <person name="Jeske O."/>
            <person name="Meyerdierks A."/>
            <person name="Storesund J.E."/>
            <person name="Kallscheuer N."/>
            <person name="Luecker S."/>
            <person name="Lage O.M."/>
            <person name="Pohl T."/>
            <person name="Merkel B.J."/>
            <person name="Hornburger P."/>
            <person name="Mueller R.-W."/>
            <person name="Bruemmer F."/>
            <person name="Labrenz M."/>
            <person name="Spormann A.M."/>
            <person name="Op den Camp H."/>
            <person name="Overmann J."/>
            <person name="Amann R."/>
            <person name="Jetten M.S.M."/>
            <person name="Mascher T."/>
            <person name="Medema M.H."/>
            <person name="Devos D.P."/>
            <person name="Kaster A.-K."/>
            <person name="Ovreas L."/>
            <person name="Rohde M."/>
            <person name="Galperin M.Y."/>
            <person name="Jogler C."/>
        </authorList>
    </citation>
    <scope>NUCLEOTIDE SEQUENCE [LARGE SCALE GENOMIC DNA]</scope>
    <source>
        <strain evidence="3 4">FF011L</strain>
    </source>
</reference>
<gene>
    <name evidence="3" type="ORF">FF011L_10590</name>
</gene>
<evidence type="ECO:0000256" key="1">
    <source>
        <dbReference type="SAM" id="MobiDB-lite"/>
    </source>
</evidence>
<keyword evidence="2" id="KW-0472">Membrane</keyword>
<evidence type="ECO:0000256" key="2">
    <source>
        <dbReference type="SAM" id="Phobius"/>
    </source>
</evidence>
<evidence type="ECO:0000313" key="3">
    <source>
        <dbReference type="EMBL" id="QDS92317.1"/>
    </source>
</evidence>
<feature type="transmembrane region" description="Helical" evidence="2">
    <location>
        <begin position="26"/>
        <end position="44"/>
    </location>
</feature>
<proteinExistence type="predicted"/>
<sequence>MHDLPPLKSHSEQAEATDSSPPKFQWWKGVSIGLIGFAILLAWAQGHRQMVDSDPVAVIEKSEQLSPQAQNRLRAKFLQSPESLSDEEYRNAALIDERSLHRELQARHKRAYRNDVEPIDRWQKRINQLEKQLNGVTEAEEGTNEWSLLRQLEQTRAEKPAS</sequence>
<feature type="compositionally biased region" description="Basic and acidic residues" evidence="1">
    <location>
        <begin position="1"/>
        <end position="13"/>
    </location>
</feature>
<organism evidence="3 4">
    <name type="scientific">Roseimaritima multifibrata</name>
    <dbReference type="NCBI Taxonomy" id="1930274"/>
    <lineage>
        <taxon>Bacteria</taxon>
        <taxon>Pseudomonadati</taxon>
        <taxon>Planctomycetota</taxon>
        <taxon>Planctomycetia</taxon>
        <taxon>Pirellulales</taxon>
        <taxon>Pirellulaceae</taxon>
        <taxon>Roseimaritima</taxon>
    </lineage>
</organism>
<dbReference type="KEGG" id="rml:FF011L_10590"/>
<keyword evidence="2" id="KW-1133">Transmembrane helix</keyword>
<name>A0A517MC18_9BACT</name>
<accession>A0A517MC18</accession>
<dbReference type="RefSeq" id="WP_145350597.1">
    <property type="nucleotide sequence ID" value="NZ_CP036262.1"/>
</dbReference>
<evidence type="ECO:0000313" key="4">
    <source>
        <dbReference type="Proteomes" id="UP000320672"/>
    </source>
</evidence>
<dbReference type="AlphaFoldDB" id="A0A517MC18"/>